<proteinExistence type="predicted"/>
<dbReference type="PANTHER" id="PTHR34129:SF1">
    <property type="entry name" value="DUF952 DOMAIN-CONTAINING PROTEIN"/>
    <property type="match status" value="1"/>
</dbReference>
<protein>
    <submittedName>
        <fullName evidence="1">Uncharacterized protein (DUF952 family)</fullName>
    </submittedName>
</protein>
<reference evidence="1 2" key="1">
    <citation type="submission" date="2023-07" db="EMBL/GenBank/DDBJ databases">
        <title>Sequencing the genomes of 1000 actinobacteria strains.</title>
        <authorList>
            <person name="Klenk H.-P."/>
        </authorList>
    </citation>
    <scope>NUCLEOTIDE SEQUENCE [LARGE SCALE GENOMIC DNA]</scope>
    <source>
        <strain evidence="1 2">DSM 44388</strain>
    </source>
</reference>
<keyword evidence="2" id="KW-1185">Reference proteome</keyword>
<dbReference type="EMBL" id="JAUSQZ010000001">
    <property type="protein sequence ID" value="MDP9827547.1"/>
    <property type="molecule type" value="Genomic_DNA"/>
</dbReference>
<dbReference type="RefSeq" id="WP_307243707.1">
    <property type="nucleotide sequence ID" value="NZ_JAUSQZ010000001.1"/>
</dbReference>
<gene>
    <name evidence="1" type="ORF">J2S57_003296</name>
</gene>
<dbReference type="Gene3D" id="3.20.170.20">
    <property type="entry name" value="Protein of unknown function DUF952"/>
    <property type="match status" value="1"/>
</dbReference>
<dbReference type="PANTHER" id="PTHR34129">
    <property type="entry name" value="BLR1139 PROTEIN"/>
    <property type="match status" value="1"/>
</dbReference>
<dbReference type="Pfam" id="PF06108">
    <property type="entry name" value="DUF952"/>
    <property type="match status" value="1"/>
</dbReference>
<dbReference type="Proteomes" id="UP001235712">
    <property type="component" value="Unassembled WGS sequence"/>
</dbReference>
<sequence length="120" mass="12758">MTRVLHIALSTDWAAAVSSGSYEISTRGLTLAEQGFIHCSAAGQVEGVHAGFYADLEPSQLVLLVVDAERCPSPLRWDEVPGSERPFPHFYGPITVDAVVAAIPFVTAAVPGFDGYDVTP</sequence>
<dbReference type="InterPro" id="IPR009297">
    <property type="entry name" value="DUF952"/>
</dbReference>
<organism evidence="1 2">
    <name type="scientific">Kineosporia succinea</name>
    <dbReference type="NCBI Taxonomy" id="84632"/>
    <lineage>
        <taxon>Bacteria</taxon>
        <taxon>Bacillati</taxon>
        <taxon>Actinomycetota</taxon>
        <taxon>Actinomycetes</taxon>
        <taxon>Kineosporiales</taxon>
        <taxon>Kineosporiaceae</taxon>
        <taxon>Kineosporia</taxon>
    </lineage>
</organism>
<evidence type="ECO:0000313" key="1">
    <source>
        <dbReference type="EMBL" id="MDP9827547.1"/>
    </source>
</evidence>
<comment type="caution">
    <text evidence="1">The sequence shown here is derived from an EMBL/GenBank/DDBJ whole genome shotgun (WGS) entry which is preliminary data.</text>
</comment>
<accession>A0ABT9P4D6</accession>
<dbReference type="SUPFAM" id="SSF56399">
    <property type="entry name" value="ADP-ribosylation"/>
    <property type="match status" value="1"/>
</dbReference>
<name>A0ABT9P4D6_9ACTN</name>
<evidence type="ECO:0000313" key="2">
    <source>
        <dbReference type="Proteomes" id="UP001235712"/>
    </source>
</evidence>